<reference evidence="2 3" key="1">
    <citation type="journal article" date="2015" name="Nat. Commun.">
        <title>Outbred genome sequencing and CRISPR/Cas9 gene editing in butterflies.</title>
        <authorList>
            <person name="Li X."/>
            <person name="Fan D."/>
            <person name="Zhang W."/>
            <person name="Liu G."/>
            <person name="Zhang L."/>
            <person name="Zhao L."/>
            <person name="Fang X."/>
            <person name="Chen L."/>
            <person name="Dong Y."/>
            <person name="Chen Y."/>
            <person name="Ding Y."/>
            <person name="Zhao R."/>
            <person name="Feng M."/>
            <person name="Zhu Y."/>
            <person name="Feng Y."/>
            <person name="Jiang X."/>
            <person name="Zhu D."/>
            <person name="Xiang H."/>
            <person name="Feng X."/>
            <person name="Li S."/>
            <person name="Wang J."/>
            <person name="Zhang G."/>
            <person name="Kronforst M.R."/>
            <person name="Wang W."/>
        </authorList>
    </citation>
    <scope>NUCLEOTIDE SEQUENCE [LARGE SCALE GENOMIC DNA]</scope>
    <source>
        <strain evidence="2">Ya'a_city_454_Pm</strain>
        <tissue evidence="2">Whole body</tissue>
    </source>
</reference>
<evidence type="ECO:0000256" key="1">
    <source>
        <dbReference type="SAM" id="SignalP"/>
    </source>
</evidence>
<proteinExistence type="predicted"/>
<dbReference type="STRING" id="76193.A0A0N1PJ55"/>
<dbReference type="InParanoid" id="A0A0N1PJ55"/>
<keyword evidence="1" id="KW-0732">Signal</keyword>
<accession>A0A0N1PJ55</accession>
<comment type="caution">
    <text evidence="2">The sequence shown here is derived from an EMBL/GenBank/DDBJ whole genome shotgun (WGS) entry which is preliminary data.</text>
</comment>
<evidence type="ECO:0000313" key="3">
    <source>
        <dbReference type="Proteomes" id="UP000053240"/>
    </source>
</evidence>
<gene>
    <name evidence="2" type="ORF">RR48_00725</name>
</gene>
<feature type="chain" id="PRO_5005879873" evidence="1">
    <location>
        <begin position="20"/>
        <end position="77"/>
    </location>
</feature>
<sequence>MQWFILCIFFVSLHKGISASLADQMAEMTQQCCEQGTAHARTHGGTDCPSAVPPGVHPMFSTLCTYAMDQCCKEHYK</sequence>
<keyword evidence="3" id="KW-1185">Reference proteome</keyword>
<dbReference type="AlphaFoldDB" id="A0A0N1PJ55"/>
<dbReference type="EMBL" id="LADJ01030891">
    <property type="protein sequence ID" value="KPJ21228.1"/>
    <property type="molecule type" value="Genomic_DNA"/>
</dbReference>
<feature type="signal peptide" evidence="1">
    <location>
        <begin position="1"/>
        <end position="19"/>
    </location>
</feature>
<organism evidence="2 3">
    <name type="scientific">Papilio machaon</name>
    <name type="common">Old World swallowtail butterfly</name>
    <dbReference type="NCBI Taxonomy" id="76193"/>
    <lineage>
        <taxon>Eukaryota</taxon>
        <taxon>Metazoa</taxon>
        <taxon>Ecdysozoa</taxon>
        <taxon>Arthropoda</taxon>
        <taxon>Hexapoda</taxon>
        <taxon>Insecta</taxon>
        <taxon>Pterygota</taxon>
        <taxon>Neoptera</taxon>
        <taxon>Endopterygota</taxon>
        <taxon>Lepidoptera</taxon>
        <taxon>Glossata</taxon>
        <taxon>Ditrysia</taxon>
        <taxon>Papilionoidea</taxon>
        <taxon>Papilionidae</taxon>
        <taxon>Papilioninae</taxon>
        <taxon>Papilio</taxon>
    </lineage>
</organism>
<name>A0A0N1PJ55_PAPMA</name>
<evidence type="ECO:0000313" key="2">
    <source>
        <dbReference type="EMBL" id="KPJ21228.1"/>
    </source>
</evidence>
<dbReference type="Proteomes" id="UP000053240">
    <property type="component" value="Unassembled WGS sequence"/>
</dbReference>
<protein>
    <submittedName>
        <fullName evidence="2">Uncharacterized protein</fullName>
    </submittedName>
</protein>